<gene>
    <name evidence="6" type="ORF">ACFOWX_03380</name>
</gene>
<dbReference type="Pfam" id="PF07676">
    <property type="entry name" value="PD40"/>
    <property type="match status" value="3"/>
</dbReference>
<dbReference type="InterPro" id="IPR029058">
    <property type="entry name" value="AB_hydrolase_fold"/>
</dbReference>
<dbReference type="PANTHER" id="PTHR42776">
    <property type="entry name" value="SERINE PEPTIDASE S9 FAMILY MEMBER"/>
    <property type="match status" value="1"/>
</dbReference>
<proteinExistence type="predicted"/>
<dbReference type="Gene3D" id="2.120.10.30">
    <property type="entry name" value="TolB, C-terminal domain"/>
    <property type="match status" value="2"/>
</dbReference>
<keyword evidence="2" id="KW-0378">Hydrolase</keyword>
<dbReference type="InterPro" id="IPR011042">
    <property type="entry name" value="6-blade_b-propeller_TolB-like"/>
</dbReference>
<evidence type="ECO:0000256" key="4">
    <source>
        <dbReference type="SAM" id="SignalP"/>
    </source>
</evidence>
<keyword evidence="3" id="KW-0720">Serine protease</keyword>
<dbReference type="InterPro" id="IPR001375">
    <property type="entry name" value="Peptidase_S9_cat"/>
</dbReference>
<dbReference type="RefSeq" id="WP_381421309.1">
    <property type="nucleotide sequence ID" value="NZ_JBHSDH010000012.1"/>
</dbReference>
<dbReference type="EMBL" id="JBHSDH010000012">
    <property type="protein sequence ID" value="MFC4291451.1"/>
    <property type="molecule type" value="Genomic_DNA"/>
</dbReference>
<evidence type="ECO:0000256" key="1">
    <source>
        <dbReference type="ARBA" id="ARBA00022729"/>
    </source>
</evidence>
<keyword evidence="1 4" id="KW-0732">Signal</keyword>
<dbReference type="Proteomes" id="UP001595887">
    <property type="component" value="Unassembled WGS sequence"/>
</dbReference>
<organism evidence="6 7">
    <name type="scientific">Sphingorhabdus arenilitoris</name>
    <dbReference type="NCBI Taxonomy" id="1490041"/>
    <lineage>
        <taxon>Bacteria</taxon>
        <taxon>Pseudomonadati</taxon>
        <taxon>Pseudomonadota</taxon>
        <taxon>Alphaproteobacteria</taxon>
        <taxon>Sphingomonadales</taxon>
        <taxon>Sphingomonadaceae</taxon>
        <taxon>Sphingorhabdus</taxon>
    </lineage>
</organism>
<dbReference type="Gene3D" id="3.40.50.1820">
    <property type="entry name" value="alpha/beta hydrolase"/>
    <property type="match status" value="1"/>
</dbReference>
<name>A0ABV8RGT3_9SPHN</name>
<keyword evidence="7" id="KW-1185">Reference proteome</keyword>
<protein>
    <submittedName>
        <fullName evidence="6">Prolyl oligopeptidase family serine peptidase</fullName>
    </submittedName>
</protein>
<accession>A0ABV8RGT3</accession>
<reference evidence="7" key="1">
    <citation type="journal article" date="2019" name="Int. J. Syst. Evol. Microbiol.">
        <title>The Global Catalogue of Microorganisms (GCM) 10K type strain sequencing project: providing services to taxonomists for standard genome sequencing and annotation.</title>
        <authorList>
            <consortium name="The Broad Institute Genomics Platform"/>
            <consortium name="The Broad Institute Genome Sequencing Center for Infectious Disease"/>
            <person name="Wu L."/>
            <person name="Ma J."/>
        </authorList>
    </citation>
    <scope>NUCLEOTIDE SEQUENCE [LARGE SCALE GENOMIC DNA]</scope>
    <source>
        <strain evidence="7">CECT 8531</strain>
    </source>
</reference>
<feature type="signal peptide" evidence="4">
    <location>
        <begin position="1"/>
        <end position="25"/>
    </location>
</feature>
<comment type="caution">
    <text evidence="6">The sequence shown here is derived from an EMBL/GenBank/DDBJ whole genome shotgun (WGS) entry which is preliminary data.</text>
</comment>
<feature type="domain" description="Peptidase S9 prolyl oligopeptidase catalytic" evidence="5">
    <location>
        <begin position="480"/>
        <end position="688"/>
    </location>
</feature>
<dbReference type="SUPFAM" id="SSF82171">
    <property type="entry name" value="DPP6 N-terminal domain-like"/>
    <property type="match status" value="1"/>
</dbReference>
<dbReference type="SUPFAM" id="SSF53474">
    <property type="entry name" value="alpha/beta-Hydrolases"/>
    <property type="match status" value="1"/>
</dbReference>
<dbReference type="InterPro" id="IPR011659">
    <property type="entry name" value="WD40"/>
</dbReference>
<keyword evidence="3" id="KW-0645">Protease</keyword>
<evidence type="ECO:0000313" key="6">
    <source>
        <dbReference type="EMBL" id="MFC4291451.1"/>
    </source>
</evidence>
<feature type="chain" id="PRO_5046673880" evidence="4">
    <location>
        <begin position="26"/>
        <end position="694"/>
    </location>
</feature>
<dbReference type="Pfam" id="PF00326">
    <property type="entry name" value="Peptidase_S9"/>
    <property type="match status" value="1"/>
</dbReference>
<evidence type="ECO:0000259" key="5">
    <source>
        <dbReference type="Pfam" id="PF00326"/>
    </source>
</evidence>
<evidence type="ECO:0000313" key="7">
    <source>
        <dbReference type="Proteomes" id="UP001595887"/>
    </source>
</evidence>
<evidence type="ECO:0000256" key="3">
    <source>
        <dbReference type="ARBA" id="ARBA00022825"/>
    </source>
</evidence>
<dbReference type="PANTHER" id="PTHR42776:SF13">
    <property type="entry name" value="DIPEPTIDYL-PEPTIDASE 5"/>
    <property type="match status" value="1"/>
</dbReference>
<sequence>MKSYISTSLAALAIASALSAIPAAARPMTETDLATLKRLGSPTASPDGKMIAYQLRETDLAANKGKLDLYIVPVTGGEPVQIASKPDKNEHSPAFSPDGQYLYYLSNESGSDQLWRAPVAGGQAAQISDFKTDIAGYKLSRDGRRVAIWGDIAKDCPTFGCDKDGDRSKPGPGTGREYDELFVRHWDAWETPGNYSRLFAFDIGADGKLGESGVAMDRGVTGDTPTKPFGGGEEVEWSPSGDGLIFAARKADANEPRSTNIDLYGGDVAGNDDVFNFTADNQATDTLPAASPDGKYLAYAAMARPGYEADRLVVHLLDMEADEQPKPIALTQDWDRSVGSIAWAPDGKSLYVTADEILDTPLFQIDLKGKVTRLTGEGHVSAVLPLPDGSVVYGMDSLHAPTELFRRDKKGNVTQITDVNGAVLQEIDRVTVQRFNFKGANDEVVWGQIIKPATRPEGGAQLPVAFVVHGGPQGSFGNSWSFRWNPKVMSAQGYAVVTVDFHGSTGYGQAFTDSINQDWGGKPLTDLKLGLAAAGQVDTAIDTANACALGASYGGYMMNWIAGNWNDGFKCLVTHAGVFDLRAMAFETEELWFDEWDHGGPWWARKDAEKWNPVNHVTKWKTPTLVIHGEKDFRIPYSQSLAVFTALQRQGIQSKLLIFPDENHWILKAQNSIQWHRTVFDWLAQHLKPQADKE</sequence>
<evidence type="ECO:0000256" key="2">
    <source>
        <dbReference type="ARBA" id="ARBA00022801"/>
    </source>
</evidence>